<dbReference type="OrthoDB" id="44015at2759"/>
<dbReference type="SUPFAM" id="SSF89009">
    <property type="entry name" value="GAT-like domain"/>
    <property type="match status" value="1"/>
</dbReference>
<dbReference type="PANTHER" id="PTHR22951:SF5">
    <property type="entry name" value="PHOSPHATIDYLINOSITOL-BINDING CLATHRIN ASSEMBLY PROTEIN LAP"/>
    <property type="match status" value="1"/>
</dbReference>
<dbReference type="GO" id="GO:0048268">
    <property type="term" value="P:clathrin coat assembly"/>
    <property type="evidence" value="ECO:0007669"/>
    <property type="project" value="InterPro"/>
</dbReference>
<feature type="compositionally biased region" description="Pro residues" evidence="3">
    <location>
        <begin position="659"/>
        <end position="668"/>
    </location>
</feature>
<organism evidence="5 6">
    <name type="scientific">Trametes coccinea (strain BRFM310)</name>
    <name type="common">Pycnoporus coccineus</name>
    <dbReference type="NCBI Taxonomy" id="1353009"/>
    <lineage>
        <taxon>Eukaryota</taxon>
        <taxon>Fungi</taxon>
        <taxon>Dikarya</taxon>
        <taxon>Basidiomycota</taxon>
        <taxon>Agaricomycotina</taxon>
        <taxon>Agaricomycetes</taxon>
        <taxon>Polyporales</taxon>
        <taxon>Polyporaceae</taxon>
        <taxon>Trametes</taxon>
    </lineage>
</organism>
<accession>A0A1Y2IU71</accession>
<evidence type="ECO:0000313" key="6">
    <source>
        <dbReference type="Proteomes" id="UP000193067"/>
    </source>
</evidence>
<feature type="domain" description="ENTH" evidence="4">
    <location>
        <begin position="1"/>
        <end position="126"/>
    </location>
</feature>
<dbReference type="AlphaFoldDB" id="A0A1Y2IU71"/>
<feature type="compositionally biased region" description="Low complexity" evidence="3">
    <location>
        <begin position="1000"/>
        <end position="1021"/>
    </location>
</feature>
<dbReference type="Gene3D" id="1.20.58.150">
    <property type="entry name" value="ANTH domain"/>
    <property type="match status" value="1"/>
</dbReference>
<feature type="compositionally biased region" description="Low complexity" evidence="3">
    <location>
        <begin position="342"/>
        <end position="365"/>
    </location>
</feature>
<comment type="subcellular location">
    <subcellularLocation>
        <location evidence="1">Cytoplasm</location>
    </subcellularLocation>
</comment>
<evidence type="ECO:0000313" key="5">
    <source>
        <dbReference type="EMBL" id="OSD04686.1"/>
    </source>
</evidence>
<feature type="compositionally biased region" description="Gly residues" evidence="3">
    <location>
        <begin position="707"/>
        <end position="716"/>
    </location>
</feature>
<dbReference type="InterPro" id="IPR045192">
    <property type="entry name" value="AP180-like"/>
</dbReference>
<feature type="compositionally biased region" description="Low complexity" evidence="3">
    <location>
        <begin position="596"/>
        <end position="643"/>
    </location>
</feature>
<dbReference type="SMART" id="SM00273">
    <property type="entry name" value="ENTH"/>
    <property type="match status" value="1"/>
</dbReference>
<feature type="compositionally biased region" description="Low complexity" evidence="3">
    <location>
        <begin position="720"/>
        <end position="807"/>
    </location>
</feature>
<feature type="region of interest" description="Disordered" evidence="3">
    <location>
        <begin position="843"/>
        <end position="907"/>
    </location>
</feature>
<feature type="region of interest" description="Disordered" evidence="3">
    <location>
        <begin position="491"/>
        <end position="830"/>
    </location>
</feature>
<keyword evidence="2" id="KW-0963">Cytoplasm</keyword>
<dbReference type="STRING" id="1353009.A0A1Y2IU71"/>
<feature type="compositionally biased region" description="Low complexity" evidence="3">
    <location>
        <begin position="552"/>
        <end position="563"/>
    </location>
</feature>
<feature type="compositionally biased region" description="Polar residues" evidence="3">
    <location>
        <begin position="564"/>
        <end position="594"/>
    </location>
</feature>
<feature type="compositionally biased region" description="Polar residues" evidence="3">
    <location>
        <begin position="808"/>
        <end position="826"/>
    </location>
</feature>
<dbReference type="GO" id="GO:0005545">
    <property type="term" value="F:1-phosphatidylinositol binding"/>
    <property type="evidence" value="ECO:0007669"/>
    <property type="project" value="InterPro"/>
</dbReference>
<evidence type="ECO:0000256" key="1">
    <source>
        <dbReference type="ARBA" id="ARBA00004496"/>
    </source>
</evidence>
<feature type="region of interest" description="Disordered" evidence="3">
    <location>
        <begin position="130"/>
        <end position="174"/>
    </location>
</feature>
<dbReference type="InterPro" id="IPR013809">
    <property type="entry name" value="ENTH"/>
</dbReference>
<dbReference type="GO" id="GO:0006900">
    <property type="term" value="P:vesicle budding from membrane"/>
    <property type="evidence" value="ECO:0007669"/>
    <property type="project" value="TreeGrafter"/>
</dbReference>
<name>A0A1Y2IU71_TRAC3</name>
<dbReference type="Gene3D" id="1.25.40.90">
    <property type="match status" value="1"/>
</dbReference>
<dbReference type="GO" id="GO:0005546">
    <property type="term" value="F:phosphatidylinositol-4,5-bisphosphate binding"/>
    <property type="evidence" value="ECO:0007669"/>
    <property type="project" value="TreeGrafter"/>
</dbReference>
<dbReference type="Pfam" id="PF07651">
    <property type="entry name" value="ANTH"/>
    <property type="match status" value="1"/>
</dbReference>
<proteinExistence type="predicted"/>
<evidence type="ECO:0000256" key="3">
    <source>
        <dbReference type="SAM" id="MobiDB-lite"/>
    </source>
</evidence>
<feature type="region of interest" description="Disordered" evidence="3">
    <location>
        <begin position="969"/>
        <end position="1021"/>
    </location>
</feature>
<dbReference type="InterPro" id="IPR011417">
    <property type="entry name" value="ANTH_dom"/>
</dbReference>
<feature type="compositionally biased region" description="Low complexity" evidence="3">
    <location>
        <begin position="522"/>
        <end position="545"/>
    </location>
</feature>
<keyword evidence="6" id="KW-1185">Reference proteome</keyword>
<gene>
    <name evidence="5" type="ORF">PYCCODRAFT_1475772</name>
</gene>
<dbReference type="InterPro" id="IPR008942">
    <property type="entry name" value="ENTH_VHS"/>
</dbReference>
<dbReference type="FunFam" id="1.25.40.90:FF:000036">
    <property type="entry name" value="Unplaced genomic scaffold supercont1.4, whole genome shotgun sequence"/>
    <property type="match status" value="1"/>
</dbReference>
<dbReference type="SUPFAM" id="SSF48464">
    <property type="entry name" value="ENTH/VHS domain"/>
    <property type="match status" value="1"/>
</dbReference>
<protein>
    <submittedName>
        <fullName evidence="5">ANTH-domain-containing protein</fullName>
    </submittedName>
</protein>
<evidence type="ECO:0000259" key="4">
    <source>
        <dbReference type="PROSITE" id="PS50942"/>
    </source>
</evidence>
<feature type="compositionally biased region" description="Polar residues" evidence="3">
    <location>
        <begin position="881"/>
        <end position="906"/>
    </location>
</feature>
<feature type="compositionally biased region" description="Low complexity" evidence="3">
    <location>
        <begin position="854"/>
        <end position="879"/>
    </location>
</feature>
<feature type="region of interest" description="Disordered" evidence="3">
    <location>
        <begin position="326"/>
        <end position="368"/>
    </location>
</feature>
<sequence length="1021" mass="107154">MTSFEKTVKLACKPKAAPPKSKYLDPIIAATWSEDGAVHDVCKALAPRFREPNVIVVFKALIVLHTMIRNGATDNILQYLSSSDVLKLRNVSSGSWEGYNAPQNLQNYAKYLDTRIRAYRELKHDAIRVQSETNRDMRNSQAIDEELERTSKGSKRGKNAPPASTSNSSLQRSKTLAGRKLRVMTVEKGLLRETKIVQKMVDALVECRFYLDDLEDELNLTALKMLVKDLLILFQACNEGVINVLEHYFEMSHIDAEEALAIYKHFCKQTERVVEYLGVAKKLQNLLNVPIPNLRHAPVSLASSLEEYLNDPNFEQNRIEYKTQKEAAERNARLGIKPSPKPTATSSTPKPAEASSSQSQSNSEAKTPGQKALIDFFSAIEEEQQTMFNPQTNSPTSNYFQQQAMHNPFQQQMMTGAAFAGAQAFGQQPQLQAQPTGYLFPQQTAVPMGTTNPFGMQQQQQPQATGQPFQQFLAPQQTGFLQPQMTGANPFRQSTLFPHTTGMPSFGQQMGAAQSTNPFPTQNQQPQMQQQPQQQQQQPQQNPMQTSFNAFQQQPTGMGQQPQASQPTGLPSFPFSNQFTGAPSGMPNQQNGPTIAQPFAQSAAAVAASSSGQAPPRSATAPLTGPAPSASSSSSGPPAAQPLKPHQTGSRNPFGQPVEPAPPVPKPPTLMELAMGFGNQNNAQGQQQPQQQQPMQTGAFSSSPFGNFGGSSGGPGSQPNTSTNANGSAANGSIMASVASSFSFSDKSKSPTTSSSQPGSSFASPLNPQPTSSTTSGSTFSDTLFSSLSSQPTGATSLTSTSTGAPSISVSSAGGTNPLRPQTTGFSALKPFKPSSSFGAALLESLPPIPSAPSTPGASSPSSNAAPGTTSPPGSLPTGFQGLSSQQTGFPGLSSQPTGFGASSSLGVGLRPQATGAAGAANPFRATMFSVTGNPASAFGGSGLGSAGSGSLLGSTSTNSSLGTNGSAFGGSSQLSLGSNPTGAPSAFGSGSLGLGGAFGQNQGQQQQGQQQQQGGTASLI</sequence>
<dbReference type="GO" id="GO:0072583">
    <property type="term" value="P:clathrin-dependent endocytosis"/>
    <property type="evidence" value="ECO:0007669"/>
    <property type="project" value="InterPro"/>
</dbReference>
<dbReference type="InterPro" id="IPR014712">
    <property type="entry name" value="ANTH_dom_sf"/>
</dbReference>
<dbReference type="PROSITE" id="PS50942">
    <property type="entry name" value="ENTH"/>
    <property type="match status" value="1"/>
</dbReference>
<feature type="compositionally biased region" description="Polar residues" evidence="3">
    <location>
        <begin position="970"/>
        <end position="982"/>
    </location>
</feature>
<feature type="compositionally biased region" description="Polar residues" evidence="3">
    <location>
        <begin position="162"/>
        <end position="174"/>
    </location>
</feature>
<reference evidence="5 6" key="1">
    <citation type="journal article" date="2015" name="Biotechnol. Biofuels">
        <title>Enhanced degradation of softwood versus hardwood by the white-rot fungus Pycnoporus coccineus.</title>
        <authorList>
            <person name="Couturier M."/>
            <person name="Navarro D."/>
            <person name="Chevret D."/>
            <person name="Henrissat B."/>
            <person name="Piumi F."/>
            <person name="Ruiz-Duenas F.J."/>
            <person name="Martinez A.T."/>
            <person name="Grigoriev I.V."/>
            <person name="Riley R."/>
            <person name="Lipzen A."/>
            <person name="Berrin J.G."/>
            <person name="Master E.R."/>
            <person name="Rosso M.N."/>
        </authorList>
    </citation>
    <scope>NUCLEOTIDE SEQUENCE [LARGE SCALE GENOMIC DNA]</scope>
    <source>
        <strain evidence="5 6">BRFM310</strain>
    </source>
</reference>
<dbReference type="GO" id="GO:0005905">
    <property type="term" value="C:clathrin-coated pit"/>
    <property type="evidence" value="ECO:0007669"/>
    <property type="project" value="TreeGrafter"/>
</dbReference>
<dbReference type="GO" id="GO:0030136">
    <property type="term" value="C:clathrin-coated vesicle"/>
    <property type="evidence" value="ECO:0007669"/>
    <property type="project" value="InterPro"/>
</dbReference>
<evidence type="ECO:0000256" key="2">
    <source>
        <dbReference type="ARBA" id="ARBA00022490"/>
    </source>
</evidence>
<dbReference type="CDD" id="cd16988">
    <property type="entry name" value="ANTH_N_YAP180"/>
    <property type="match status" value="1"/>
</dbReference>
<feature type="compositionally biased region" description="Low complexity" evidence="3">
    <location>
        <begin position="674"/>
        <end position="706"/>
    </location>
</feature>
<feature type="compositionally biased region" description="Polar residues" evidence="3">
    <location>
        <begin position="491"/>
        <end position="521"/>
    </location>
</feature>
<dbReference type="GO" id="GO:0032050">
    <property type="term" value="F:clathrin heavy chain binding"/>
    <property type="evidence" value="ECO:0007669"/>
    <property type="project" value="TreeGrafter"/>
</dbReference>
<dbReference type="Proteomes" id="UP000193067">
    <property type="component" value="Unassembled WGS sequence"/>
</dbReference>
<dbReference type="FunFam" id="1.20.58.150:FF:000004">
    <property type="entry name" value="ENTH domain protein"/>
    <property type="match status" value="1"/>
</dbReference>
<dbReference type="GO" id="GO:0000149">
    <property type="term" value="F:SNARE binding"/>
    <property type="evidence" value="ECO:0007669"/>
    <property type="project" value="TreeGrafter"/>
</dbReference>
<dbReference type="PANTHER" id="PTHR22951">
    <property type="entry name" value="CLATHRIN ASSEMBLY PROTEIN"/>
    <property type="match status" value="1"/>
</dbReference>
<dbReference type="EMBL" id="KZ084095">
    <property type="protein sequence ID" value="OSD04686.1"/>
    <property type="molecule type" value="Genomic_DNA"/>
</dbReference>